<keyword evidence="4 6" id="KW-1133">Transmembrane helix</keyword>
<proteinExistence type="inferred from homology"/>
<evidence type="ECO:0000259" key="7">
    <source>
        <dbReference type="PROSITE" id="PS50850"/>
    </source>
</evidence>
<evidence type="ECO:0000313" key="8">
    <source>
        <dbReference type="EMBL" id="ORY54698.1"/>
    </source>
</evidence>
<feature type="transmembrane region" description="Helical" evidence="6">
    <location>
        <begin position="182"/>
        <end position="199"/>
    </location>
</feature>
<feature type="transmembrane region" description="Helical" evidence="6">
    <location>
        <begin position="299"/>
        <end position="320"/>
    </location>
</feature>
<feature type="transmembrane region" description="Helical" evidence="6">
    <location>
        <begin position="404"/>
        <end position="423"/>
    </location>
</feature>
<dbReference type="AlphaFoldDB" id="A0A1Y2D5W8"/>
<dbReference type="OrthoDB" id="6612291at2759"/>
<feature type="transmembrane region" description="Helical" evidence="6">
    <location>
        <begin position="360"/>
        <end position="383"/>
    </location>
</feature>
<comment type="subcellular location">
    <subcellularLocation>
        <location evidence="1">Membrane</location>
        <topology evidence="1">Multi-pass membrane protein</topology>
    </subcellularLocation>
</comment>
<dbReference type="GO" id="GO:0005351">
    <property type="term" value="F:carbohydrate:proton symporter activity"/>
    <property type="evidence" value="ECO:0007669"/>
    <property type="project" value="TreeGrafter"/>
</dbReference>
<dbReference type="PANTHER" id="PTHR48022">
    <property type="entry name" value="PLASTIDIC GLUCOSE TRANSPORTER 4"/>
    <property type="match status" value="1"/>
</dbReference>
<dbReference type="GeneID" id="63780866"/>
<dbReference type="InterPro" id="IPR036259">
    <property type="entry name" value="MFS_trans_sf"/>
</dbReference>
<feature type="transmembrane region" description="Helical" evidence="6">
    <location>
        <begin position="92"/>
        <end position="110"/>
    </location>
</feature>
<name>A0A1Y2D5W8_9PEZI</name>
<dbReference type="SUPFAM" id="SSF103473">
    <property type="entry name" value="MFS general substrate transporter"/>
    <property type="match status" value="1"/>
</dbReference>
<keyword evidence="5 6" id="KW-0472">Membrane</keyword>
<feature type="transmembrane region" description="Helical" evidence="6">
    <location>
        <begin position="122"/>
        <end position="139"/>
    </location>
</feature>
<dbReference type="GO" id="GO:0016020">
    <property type="term" value="C:membrane"/>
    <property type="evidence" value="ECO:0007669"/>
    <property type="project" value="UniProtKB-SubCell"/>
</dbReference>
<dbReference type="InParanoid" id="A0A1Y2D5W8"/>
<sequence>MFEKARYFNRTLALAAGLIAVSTFNYGFDNQAFSTTQAMDSFTRQFGVVDESTGKYALEPAWLSLFNSLNYIGFAAGVIIGSMVSSRWGRRWCMFVMSCYALVTATIAVTSNTKEQIMTARILNYIYVGMELAVVPIFHPCASPWTPSRHLSVFLGLRWLVINSICYGTSKLPDNRAWRIPLGMFYLVPSIVLSLIFFIPESPRWLLYKNRVDEARVMLQRLREGAFSDDEIENEFRELQFALNQENEQGRFIEIFQRRNLKRTFIVVLVNFFQQATGQAFASQYGAVYVRSLGTFNPVLFSLMNAGIIVVITIAILFQADRFGRRPLLMVSSIALTGVLMTMGGLGIEQPVSEARKKGIVAMVSLLVISFSIGWAPMTFVVATEVPALRLRDHSSRLGFGMNVLFNFLVNFSIQYLIYAPYAAWGSKVGFLFGSLAALALVFTFFCVPECKGKTLGQIDLLFSSGVKLRDFGNIDAESMMDAETNHLGGGGKGAIVTTKANHVEEGVQHDG</sequence>
<gene>
    <name evidence="8" type="ORF">BCR38DRAFT_491391</name>
</gene>
<keyword evidence="9" id="KW-1185">Reference proteome</keyword>
<feature type="transmembrane region" description="Helical" evidence="6">
    <location>
        <begin position="61"/>
        <end position="80"/>
    </location>
</feature>
<dbReference type="EMBL" id="MCFJ01000032">
    <property type="protein sequence ID" value="ORY54698.1"/>
    <property type="molecule type" value="Genomic_DNA"/>
</dbReference>
<dbReference type="PROSITE" id="PS50850">
    <property type="entry name" value="MFS"/>
    <property type="match status" value="1"/>
</dbReference>
<keyword evidence="3 6" id="KW-0812">Transmembrane</keyword>
<feature type="transmembrane region" description="Helical" evidence="6">
    <location>
        <begin position="429"/>
        <end position="448"/>
    </location>
</feature>
<dbReference type="InterPro" id="IPR005828">
    <property type="entry name" value="MFS_sugar_transport-like"/>
</dbReference>
<protein>
    <submittedName>
        <fullName evidence="8">General substrate transporter</fullName>
    </submittedName>
</protein>
<dbReference type="RefSeq" id="XP_040709280.1">
    <property type="nucleotide sequence ID" value="XM_040864654.1"/>
</dbReference>
<dbReference type="PROSITE" id="PS00216">
    <property type="entry name" value="SUGAR_TRANSPORT_1"/>
    <property type="match status" value="1"/>
</dbReference>
<evidence type="ECO:0000256" key="2">
    <source>
        <dbReference type="ARBA" id="ARBA00010992"/>
    </source>
</evidence>
<evidence type="ECO:0000256" key="5">
    <source>
        <dbReference type="ARBA" id="ARBA00023136"/>
    </source>
</evidence>
<feature type="transmembrane region" description="Helical" evidence="6">
    <location>
        <begin position="265"/>
        <end position="287"/>
    </location>
</feature>
<evidence type="ECO:0000313" key="9">
    <source>
        <dbReference type="Proteomes" id="UP000193689"/>
    </source>
</evidence>
<reference evidence="8 9" key="1">
    <citation type="submission" date="2016-07" db="EMBL/GenBank/DDBJ databases">
        <title>Pervasive Adenine N6-methylation of Active Genes in Fungi.</title>
        <authorList>
            <consortium name="DOE Joint Genome Institute"/>
            <person name="Mondo S.J."/>
            <person name="Dannebaum R.O."/>
            <person name="Kuo R.C."/>
            <person name="Labutti K."/>
            <person name="Haridas S."/>
            <person name="Kuo A."/>
            <person name="Salamov A."/>
            <person name="Ahrendt S.R."/>
            <person name="Lipzen A."/>
            <person name="Sullivan W."/>
            <person name="Andreopoulos W.B."/>
            <person name="Clum A."/>
            <person name="Lindquist E."/>
            <person name="Daum C."/>
            <person name="Ramamoorthy G.K."/>
            <person name="Gryganskyi A."/>
            <person name="Culley D."/>
            <person name="Magnuson J.K."/>
            <person name="James T.Y."/>
            <person name="O'Malley M.A."/>
            <person name="Stajich J.E."/>
            <person name="Spatafora J.W."/>
            <person name="Visel A."/>
            <person name="Grigoriev I.V."/>
        </authorList>
    </citation>
    <scope>NUCLEOTIDE SEQUENCE [LARGE SCALE GENOMIC DNA]</scope>
    <source>
        <strain evidence="8 9">CBS 129021</strain>
    </source>
</reference>
<evidence type="ECO:0000256" key="3">
    <source>
        <dbReference type="ARBA" id="ARBA00022692"/>
    </source>
</evidence>
<comment type="caution">
    <text evidence="8">The sequence shown here is derived from an EMBL/GenBank/DDBJ whole genome shotgun (WGS) entry which is preliminary data.</text>
</comment>
<dbReference type="Proteomes" id="UP000193689">
    <property type="component" value="Unassembled WGS sequence"/>
</dbReference>
<comment type="similarity">
    <text evidence="2">Belongs to the major facilitator superfamily. Sugar transporter (TC 2.A.1.1) family.</text>
</comment>
<dbReference type="Gene3D" id="1.20.1250.20">
    <property type="entry name" value="MFS general substrate transporter like domains"/>
    <property type="match status" value="1"/>
</dbReference>
<evidence type="ECO:0000256" key="1">
    <source>
        <dbReference type="ARBA" id="ARBA00004141"/>
    </source>
</evidence>
<evidence type="ECO:0000256" key="4">
    <source>
        <dbReference type="ARBA" id="ARBA00022989"/>
    </source>
</evidence>
<dbReference type="InterPro" id="IPR005829">
    <property type="entry name" value="Sugar_transporter_CS"/>
</dbReference>
<feature type="domain" description="Major facilitator superfamily (MFS) profile" evidence="7">
    <location>
        <begin position="15"/>
        <end position="452"/>
    </location>
</feature>
<dbReference type="PANTHER" id="PTHR48022:SF2">
    <property type="entry name" value="PLASTIDIC GLUCOSE TRANSPORTER 4"/>
    <property type="match status" value="1"/>
</dbReference>
<evidence type="ECO:0000256" key="6">
    <source>
        <dbReference type="SAM" id="Phobius"/>
    </source>
</evidence>
<feature type="transmembrane region" description="Helical" evidence="6">
    <location>
        <begin position="327"/>
        <end position="348"/>
    </location>
</feature>
<dbReference type="InterPro" id="IPR050360">
    <property type="entry name" value="MFS_Sugar_Transporters"/>
</dbReference>
<dbReference type="Pfam" id="PF00083">
    <property type="entry name" value="Sugar_tr"/>
    <property type="match status" value="1"/>
</dbReference>
<dbReference type="STRING" id="1141098.A0A1Y2D5W8"/>
<dbReference type="InterPro" id="IPR020846">
    <property type="entry name" value="MFS_dom"/>
</dbReference>
<accession>A0A1Y2D5W8</accession>
<organism evidence="8 9">
    <name type="scientific">Pseudomassariella vexata</name>
    <dbReference type="NCBI Taxonomy" id="1141098"/>
    <lineage>
        <taxon>Eukaryota</taxon>
        <taxon>Fungi</taxon>
        <taxon>Dikarya</taxon>
        <taxon>Ascomycota</taxon>
        <taxon>Pezizomycotina</taxon>
        <taxon>Sordariomycetes</taxon>
        <taxon>Xylariomycetidae</taxon>
        <taxon>Amphisphaeriales</taxon>
        <taxon>Pseudomassariaceae</taxon>
        <taxon>Pseudomassariella</taxon>
    </lineage>
</organism>